<name>A0A6M3LRR6_9ZZZZ</name>
<protein>
    <submittedName>
        <fullName evidence="3">Putative peptidase</fullName>
    </submittedName>
</protein>
<dbReference type="CDD" id="cd12797">
    <property type="entry name" value="M23_peptidase"/>
    <property type="match status" value="1"/>
</dbReference>
<dbReference type="AlphaFoldDB" id="A0A6M3LRR6"/>
<sequence>MIPWKELQLINPVQRLSVTPSPGSAWFNARYRTGWNPNYRNPGDPEGHGGLDLHDYDRGPALAPIDGPVVQAGQFGTNTAAGDVCCITKKVTGGWFLVRMLHFEHGGLTVKVGDTVTAGDRIGNVGCKGQCTYPHIHLEVRYLTVPFDPRVDSVNQGVKLDPLAFGVLPGVESPYYSHLVGDLWPTLALGGSDDMFVPRLKALLLVAGYRATVMPGVVYTRWVEKQVTKFQRANGLTVDGVFGPKTRAALYARVERTNR</sequence>
<dbReference type="EMBL" id="MT143378">
    <property type="protein sequence ID" value="QJA96194.1"/>
    <property type="molecule type" value="Genomic_DNA"/>
</dbReference>
<feature type="domain" description="Peptidoglycan binding-like" evidence="1">
    <location>
        <begin position="199"/>
        <end position="250"/>
    </location>
</feature>
<dbReference type="Pfam" id="PF01471">
    <property type="entry name" value="PG_binding_1"/>
    <property type="match status" value="1"/>
</dbReference>
<dbReference type="InterPro" id="IPR011055">
    <property type="entry name" value="Dup_hybrid_motif"/>
</dbReference>
<dbReference type="InterPro" id="IPR050570">
    <property type="entry name" value="Cell_wall_metabolism_enzyme"/>
</dbReference>
<evidence type="ECO:0000259" key="1">
    <source>
        <dbReference type="Pfam" id="PF01471"/>
    </source>
</evidence>
<dbReference type="InterPro" id="IPR036365">
    <property type="entry name" value="PGBD-like_sf"/>
</dbReference>
<feature type="domain" description="M23ase beta-sheet core" evidence="2">
    <location>
        <begin position="47"/>
        <end position="149"/>
    </location>
</feature>
<dbReference type="Gene3D" id="2.70.70.10">
    <property type="entry name" value="Glucose Permease (Domain IIA)"/>
    <property type="match status" value="1"/>
</dbReference>
<dbReference type="Gene3D" id="1.10.101.10">
    <property type="entry name" value="PGBD-like superfamily/PGBD"/>
    <property type="match status" value="1"/>
</dbReference>
<accession>A0A6M3LRR6</accession>
<reference evidence="3" key="1">
    <citation type="submission" date="2020-03" db="EMBL/GenBank/DDBJ databases">
        <title>The deep terrestrial virosphere.</title>
        <authorList>
            <person name="Holmfeldt K."/>
            <person name="Nilsson E."/>
            <person name="Simone D."/>
            <person name="Lopez-Fernandez M."/>
            <person name="Wu X."/>
            <person name="de Brujin I."/>
            <person name="Lundin D."/>
            <person name="Andersson A."/>
            <person name="Bertilsson S."/>
            <person name="Dopson M."/>
        </authorList>
    </citation>
    <scope>NUCLEOTIDE SEQUENCE</scope>
    <source>
        <strain evidence="3">MM415B04900</strain>
    </source>
</reference>
<dbReference type="Pfam" id="PF01551">
    <property type="entry name" value="Peptidase_M23"/>
    <property type="match status" value="1"/>
</dbReference>
<dbReference type="SUPFAM" id="SSF47090">
    <property type="entry name" value="PGBD-like"/>
    <property type="match status" value="1"/>
</dbReference>
<dbReference type="InterPro" id="IPR016047">
    <property type="entry name" value="M23ase_b-sheet_dom"/>
</dbReference>
<dbReference type="PANTHER" id="PTHR21666">
    <property type="entry name" value="PEPTIDASE-RELATED"/>
    <property type="match status" value="1"/>
</dbReference>
<evidence type="ECO:0000259" key="2">
    <source>
        <dbReference type="Pfam" id="PF01551"/>
    </source>
</evidence>
<dbReference type="SUPFAM" id="SSF51261">
    <property type="entry name" value="Duplicated hybrid motif"/>
    <property type="match status" value="1"/>
</dbReference>
<dbReference type="PANTHER" id="PTHR21666:SF270">
    <property type="entry name" value="MUREIN HYDROLASE ACTIVATOR ENVC"/>
    <property type="match status" value="1"/>
</dbReference>
<organism evidence="3">
    <name type="scientific">viral metagenome</name>
    <dbReference type="NCBI Taxonomy" id="1070528"/>
    <lineage>
        <taxon>unclassified sequences</taxon>
        <taxon>metagenomes</taxon>
        <taxon>organismal metagenomes</taxon>
    </lineage>
</organism>
<proteinExistence type="predicted"/>
<gene>
    <name evidence="3" type="ORF">MM415B04900_0009</name>
</gene>
<dbReference type="GO" id="GO:0004222">
    <property type="term" value="F:metalloendopeptidase activity"/>
    <property type="evidence" value="ECO:0007669"/>
    <property type="project" value="TreeGrafter"/>
</dbReference>
<dbReference type="InterPro" id="IPR002477">
    <property type="entry name" value="Peptidoglycan-bd-like"/>
</dbReference>
<dbReference type="InterPro" id="IPR036366">
    <property type="entry name" value="PGBDSf"/>
</dbReference>
<evidence type="ECO:0000313" key="3">
    <source>
        <dbReference type="EMBL" id="QJA96194.1"/>
    </source>
</evidence>